<gene>
    <name evidence="13" type="ORF">GDO81_028462</name>
</gene>
<evidence type="ECO:0000259" key="12">
    <source>
        <dbReference type="Pfam" id="PF17872"/>
    </source>
</evidence>
<dbReference type="EMBL" id="WNYA01066014">
    <property type="protein sequence ID" value="KAG8535469.1"/>
    <property type="molecule type" value="Genomic_DNA"/>
</dbReference>
<keyword evidence="10 11" id="KW-0539">Nucleus</keyword>
<comment type="subcellular location">
    <subcellularLocation>
        <location evidence="1 11">Nucleus</location>
    </subcellularLocation>
</comment>
<dbReference type="AlphaFoldDB" id="A0AAV6YJL8"/>
<dbReference type="GO" id="GO:0003688">
    <property type="term" value="F:DNA replication origin binding"/>
    <property type="evidence" value="ECO:0007669"/>
    <property type="project" value="TreeGrafter"/>
</dbReference>
<evidence type="ECO:0000256" key="2">
    <source>
        <dbReference type="ARBA" id="ARBA00008398"/>
    </source>
</evidence>
<evidence type="ECO:0000256" key="6">
    <source>
        <dbReference type="ARBA" id="ARBA00022741"/>
    </source>
</evidence>
<dbReference type="Proteomes" id="UP000824782">
    <property type="component" value="Unassembled WGS sequence"/>
</dbReference>
<keyword evidence="14" id="KW-1185">Reference proteome</keyword>
<keyword evidence="5" id="KW-0479">Metal-binding</keyword>
<dbReference type="FunFam" id="1.10.8.60:FF:000062">
    <property type="entry name" value="Origin recognition complex subunit 1"/>
    <property type="match status" value="1"/>
</dbReference>
<evidence type="ECO:0000256" key="1">
    <source>
        <dbReference type="ARBA" id="ARBA00004123"/>
    </source>
</evidence>
<dbReference type="PANTHER" id="PTHR10763:SF23">
    <property type="entry name" value="ORIGIN RECOGNITION COMPLEX SUBUNIT 1"/>
    <property type="match status" value="1"/>
</dbReference>
<keyword evidence="6 11" id="KW-0547">Nucleotide-binding</keyword>
<name>A0AAV6YJL8_ENGPU</name>
<keyword evidence="7 11" id="KW-0067">ATP-binding</keyword>
<evidence type="ECO:0000256" key="10">
    <source>
        <dbReference type="ARBA" id="ARBA00023242"/>
    </source>
</evidence>
<keyword evidence="8" id="KW-0460">Magnesium</keyword>
<dbReference type="Gene3D" id="1.10.8.60">
    <property type="match status" value="1"/>
</dbReference>
<evidence type="ECO:0000256" key="8">
    <source>
        <dbReference type="ARBA" id="ARBA00022842"/>
    </source>
</evidence>
<reference evidence="13" key="1">
    <citation type="thesis" date="2020" institute="ProQuest LLC" country="789 East Eisenhower Parkway, Ann Arbor, MI, USA">
        <title>Comparative Genomics and Chromosome Evolution.</title>
        <authorList>
            <person name="Mudd A.B."/>
        </authorList>
    </citation>
    <scope>NUCLEOTIDE SEQUENCE</scope>
    <source>
        <strain evidence="13">237g6f4</strain>
        <tissue evidence="13">Blood</tissue>
    </source>
</reference>
<comment type="subunit">
    <text evidence="11">ORC is composed of six subunits.</text>
</comment>
<evidence type="ECO:0000256" key="3">
    <source>
        <dbReference type="ARBA" id="ARBA00019081"/>
    </source>
</evidence>
<evidence type="ECO:0000313" key="14">
    <source>
        <dbReference type="Proteomes" id="UP000824782"/>
    </source>
</evidence>
<organism evidence="13 14">
    <name type="scientific">Engystomops pustulosus</name>
    <name type="common">Tungara frog</name>
    <name type="synonym">Physalaemus pustulosus</name>
    <dbReference type="NCBI Taxonomy" id="76066"/>
    <lineage>
        <taxon>Eukaryota</taxon>
        <taxon>Metazoa</taxon>
        <taxon>Chordata</taxon>
        <taxon>Craniata</taxon>
        <taxon>Vertebrata</taxon>
        <taxon>Euteleostomi</taxon>
        <taxon>Amphibia</taxon>
        <taxon>Batrachia</taxon>
        <taxon>Anura</taxon>
        <taxon>Neobatrachia</taxon>
        <taxon>Hyloidea</taxon>
        <taxon>Leptodactylidae</taxon>
        <taxon>Leiuperinae</taxon>
        <taxon>Engystomops</taxon>
    </lineage>
</organism>
<dbReference type="SUPFAM" id="SSF52540">
    <property type="entry name" value="P-loop containing nucleoside triphosphate hydrolases"/>
    <property type="match status" value="1"/>
</dbReference>
<protein>
    <recommendedName>
        <fullName evidence="3 11">Origin recognition complex subunit 1</fullName>
    </recommendedName>
</protein>
<keyword evidence="9 11" id="KW-0238">DNA-binding</keyword>
<dbReference type="PANTHER" id="PTHR10763">
    <property type="entry name" value="CELL DIVISION CONTROL PROTEIN 6-RELATED"/>
    <property type="match status" value="1"/>
</dbReference>
<evidence type="ECO:0000256" key="11">
    <source>
        <dbReference type="RuleBase" id="RU365058"/>
    </source>
</evidence>
<dbReference type="GO" id="GO:0005524">
    <property type="term" value="F:ATP binding"/>
    <property type="evidence" value="ECO:0007669"/>
    <property type="project" value="UniProtKB-KW"/>
</dbReference>
<dbReference type="GO" id="GO:0046872">
    <property type="term" value="F:metal ion binding"/>
    <property type="evidence" value="ECO:0007669"/>
    <property type="project" value="UniProtKB-KW"/>
</dbReference>
<evidence type="ECO:0000256" key="4">
    <source>
        <dbReference type="ARBA" id="ARBA00022705"/>
    </source>
</evidence>
<comment type="similarity">
    <text evidence="2 11">Belongs to the ORC1 family.</text>
</comment>
<dbReference type="GO" id="GO:0033314">
    <property type="term" value="P:mitotic DNA replication checkpoint signaling"/>
    <property type="evidence" value="ECO:0007669"/>
    <property type="project" value="TreeGrafter"/>
</dbReference>
<dbReference type="GO" id="GO:0005664">
    <property type="term" value="C:nuclear origin of replication recognition complex"/>
    <property type="evidence" value="ECO:0007669"/>
    <property type="project" value="TreeGrafter"/>
</dbReference>
<evidence type="ECO:0000256" key="5">
    <source>
        <dbReference type="ARBA" id="ARBA00022723"/>
    </source>
</evidence>
<evidence type="ECO:0000256" key="7">
    <source>
        <dbReference type="ARBA" id="ARBA00022840"/>
    </source>
</evidence>
<comment type="function">
    <text evidence="11">Component of the origin recognition complex (ORC) that binds origins of replication. DNA-binding is ATP-dependent, however specific DNA sequences that define origins of replication have not been identified so far. ORC is required to assemble the pre-replication complex necessary to initiate DNA replication.</text>
</comment>
<dbReference type="InterPro" id="IPR041083">
    <property type="entry name" value="AAA_lid_10"/>
</dbReference>
<keyword evidence="4 11" id="KW-0235">DNA replication</keyword>
<sequence>MSFQPYTHKQLQQIITSRLNHIKALEDDAIQLVSRKVAALSGDARRCLDICRRATEICEFSAKKGEASLVRMPHVMEALDEMFSSPYVMAIRYLPLV</sequence>
<comment type="caution">
    <text evidence="13">The sequence shown here is derived from an EMBL/GenBank/DDBJ whole genome shotgun (WGS) entry which is preliminary data.</text>
</comment>
<dbReference type="InterPro" id="IPR027417">
    <property type="entry name" value="P-loop_NTPase"/>
</dbReference>
<feature type="domain" description="AAA lid" evidence="12">
    <location>
        <begin position="23"/>
        <end position="65"/>
    </location>
</feature>
<evidence type="ECO:0000313" key="13">
    <source>
        <dbReference type="EMBL" id="KAG8535469.1"/>
    </source>
</evidence>
<accession>A0AAV6YJL8</accession>
<proteinExistence type="inferred from homology"/>
<dbReference type="GO" id="GO:0006270">
    <property type="term" value="P:DNA replication initiation"/>
    <property type="evidence" value="ECO:0007669"/>
    <property type="project" value="TreeGrafter"/>
</dbReference>
<dbReference type="InterPro" id="IPR050311">
    <property type="entry name" value="ORC1/CDC6"/>
</dbReference>
<dbReference type="Pfam" id="PF17872">
    <property type="entry name" value="AAA_lid_10"/>
    <property type="match status" value="1"/>
</dbReference>
<evidence type="ECO:0000256" key="9">
    <source>
        <dbReference type="ARBA" id="ARBA00023125"/>
    </source>
</evidence>